<proteinExistence type="predicted"/>
<sequence>MGNPYVKSYQISKEMNKNNDIEFTSKNTLLKTHCSTAVIHTSNIIQANKLKSLKTLYCRLYIISMVSIINQMMNTDSLA</sequence>
<organism evidence="1 2">
    <name type="scientific">Lwoffella lincolnii</name>
    <dbReference type="NCBI Taxonomy" id="90241"/>
    <lineage>
        <taxon>Bacteria</taxon>
        <taxon>Pseudomonadati</taxon>
        <taxon>Pseudomonadota</taxon>
        <taxon>Gammaproteobacteria</taxon>
        <taxon>Moraxellales</taxon>
        <taxon>Moraxellaceae</taxon>
        <taxon>Lwoffella</taxon>
    </lineage>
</organism>
<keyword evidence="2" id="KW-1185">Reference proteome</keyword>
<name>A0A1T0CC31_9GAMM</name>
<gene>
    <name evidence="1" type="ORF">B0682_08090</name>
</gene>
<reference evidence="1 2" key="1">
    <citation type="submission" date="2017-02" db="EMBL/GenBank/DDBJ databases">
        <title>Draft genome sequence of Moraxella lincolnii CCUG 9405T type strain.</title>
        <authorList>
            <person name="Salva-Serra F."/>
            <person name="Engstrom-Jakobsson H."/>
            <person name="Thorell K."/>
            <person name="Jaen-Luchoro D."/>
            <person name="Gonzales-Siles L."/>
            <person name="Karlsson R."/>
            <person name="Yazdan S."/>
            <person name="Boulund F."/>
            <person name="Johnning A."/>
            <person name="Engstrand L."/>
            <person name="Kristiansson E."/>
            <person name="Moore E."/>
        </authorList>
    </citation>
    <scope>NUCLEOTIDE SEQUENCE [LARGE SCALE GENOMIC DNA]</scope>
    <source>
        <strain evidence="1 2">CCUG 9405</strain>
    </source>
</reference>
<protein>
    <submittedName>
        <fullName evidence="1">Uncharacterized protein</fullName>
    </submittedName>
</protein>
<comment type="caution">
    <text evidence="1">The sequence shown here is derived from an EMBL/GenBank/DDBJ whole genome shotgun (WGS) entry which is preliminary data.</text>
</comment>
<dbReference type="AlphaFoldDB" id="A0A1T0CC31"/>
<dbReference type="EMBL" id="MUYT01000012">
    <property type="protein sequence ID" value="OOS19884.1"/>
    <property type="molecule type" value="Genomic_DNA"/>
</dbReference>
<dbReference type="Proteomes" id="UP000191094">
    <property type="component" value="Unassembled WGS sequence"/>
</dbReference>
<evidence type="ECO:0000313" key="2">
    <source>
        <dbReference type="Proteomes" id="UP000191094"/>
    </source>
</evidence>
<accession>A0A1T0CC31</accession>
<evidence type="ECO:0000313" key="1">
    <source>
        <dbReference type="EMBL" id="OOS19884.1"/>
    </source>
</evidence>